<evidence type="ECO:0000313" key="2">
    <source>
        <dbReference type="EMBL" id="GAA2735121.1"/>
    </source>
</evidence>
<reference evidence="3" key="1">
    <citation type="journal article" date="2019" name="Int. J. Syst. Evol. Microbiol.">
        <title>The Global Catalogue of Microorganisms (GCM) 10K type strain sequencing project: providing services to taxonomists for standard genome sequencing and annotation.</title>
        <authorList>
            <consortium name="The Broad Institute Genomics Platform"/>
            <consortium name="The Broad Institute Genome Sequencing Center for Infectious Disease"/>
            <person name="Wu L."/>
            <person name="Ma J."/>
        </authorList>
    </citation>
    <scope>NUCLEOTIDE SEQUENCE [LARGE SCALE GENOMIC DNA]</scope>
    <source>
        <strain evidence="3">JCM 8201</strain>
    </source>
</reference>
<dbReference type="Gene3D" id="3.40.1580.10">
    <property type="entry name" value="SMI1/KNR4-like"/>
    <property type="match status" value="1"/>
</dbReference>
<dbReference type="RefSeq" id="WP_344455182.1">
    <property type="nucleotide sequence ID" value="NZ_BAAATZ010000029.1"/>
</dbReference>
<dbReference type="Pfam" id="PF09346">
    <property type="entry name" value="SMI1_KNR4"/>
    <property type="match status" value="1"/>
</dbReference>
<dbReference type="InterPro" id="IPR018958">
    <property type="entry name" value="Knr4/Smi1-like_dom"/>
</dbReference>
<comment type="caution">
    <text evidence="2">The sequence shown here is derived from an EMBL/GenBank/DDBJ whole genome shotgun (WGS) entry which is preliminary data.</text>
</comment>
<accession>A0ABP6H1D5</accession>
<gene>
    <name evidence="2" type="ORF">GCM10010439_59120</name>
</gene>
<organism evidence="2 3">
    <name type="scientific">Actinocorallia aurantiaca</name>
    <dbReference type="NCBI Taxonomy" id="46204"/>
    <lineage>
        <taxon>Bacteria</taxon>
        <taxon>Bacillati</taxon>
        <taxon>Actinomycetota</taxon>
        <taxon>Actinomycetes</taxon>
        <taxon>Streptosporangiales</taxon>
        <taxon>Thermomonosporaceae</taxon>
        <taxon>Actinocorallia</taxon>
    </lineage>
</organism>
<name>A0ABP6H1D5_9ACTN</name>
<dbReference type="EMBL" id="BAAATZ010000029">
    <property type="protein sequence ID" value="GAA2735121.1"/>
    <property type="molecule type" value="Genomic_DNA"/>
</dbReference>
<dbReference type="SUPFAM" id="SSF160631">
    <property type="entry name" value="SMI1/KNR4-like"/>
    <property type="match status" value="1"/>
</dbReference>
<evidence type="ECO:0000313" key="3">
    <source>
        <dbReference type="Proteomes" id="UP001501842"/>
    </source>
</evidence>
<evidence type="ECO:0000259" key="1">
    <source>
        <dbReference type="SMART" id="SM00860"/>
    </source>
</evidence>
<dbReference type="InterPro" id="IPR037883">
    <property type="entry name" value="Knr4/Smi1-like_sf"/>
</dbReference>
<sequence length="235" mass="26193">MDIHRLRIAWGRFSGWLAEHSPDDHAVLLPPATEEEIARIEEAHGFALHPELKELLRLQGGTPWAVSSPGFGTFLPGGHRLCDAQQIIGAHEICLDFHEDFPENWGDWWPEGAVVAHADRWVVFAEPNNGGMAFVDHAPGPTYGHVYEFGMGSGASDVTHWATSLTDLFNTLATAVETDTPFQGTHPVFLDFHRFDNPGFQHLIGKFILHWAYDLNALPPDADRTFRSVTAVPRE</sequence>
<feature type="domain" description="Knr4/Smi1-like" evidence="1">
    <location>
        <begin position="31"/>
        <end position="171"/>
    </location>
</feature>
<protein>
    <recommendedName>
        <fullName evidence="1">Knr4/Smi1-like domain-containing protein</fullName>
    </recommendedName>
</protein>
<dbReference type="Proteomes" id="UP001501842">
    <property type="component" value="Unassembled WGS sequence"/>
</dbReference>
<dbReference type="SMART" id="SM00860">
    <property type="entry name" value="SMI1_KNR4"/>
    <property type="match status" value="1"/>
</dbReference>
<keyword evidence="3" id="KW-1185">Reference proteome</keyword>
<proteinExistence type="predicted"/>